<dbReference type="AlphaFoldDB" id="D5AGC0"/>
<dbReference type="PRINTS" id="PR00727">
    <property type="entry name" value="LEADERPTASE"/>
</dbReference>
<evidence type="ECO:0000259" key="8">
    <source>
        <dbReference type="Pfam" id="PF10502"/>
    </source>
</evidence>
<evidence type="ECO:0000256" key="7">
    <source>
        <dbReference type="RuleBase" id="RU362042"/>
    </source>
</evidence>
<evidence type="ECO:0000313" key="10">
    <source>
        <dbReference type="Proteomes" id="UP000002359"/>
    </source>
</evidence>
<dbReference type="NCBIfam" id="TIGR02227">
    <property type="entry name" value="sigpep_I_bact"/>
    <property type="match status" value="1"/>
</dbReference>
<keyword evidence="5 7" id="KW-0378">Hydrolase</keyword>
<accession>D5AGC0</accession>
<reference evidence="9 10" key="1">
    <citation type="journal article" date="2009" name="J. Infect. Dis.">
        <title>Clinical, experimental, and genomic differences between intermediately pathogenic, highly pathogenic, and epidemic Streptococcus suis.</title>
        <authorList>
            <person name="Ye C."/>
            <person name="Zheng H."/>
            <person name="Zhang J."/>
            <person name="Jing H."/>
            <person name="Wang L."/>
            <person name="Xiong Y."/>
            <person name="Wang W."/>
            <person name="Zhou Z."/>
            <person name="Sun Q."/>
            <person name="Luo X."/>
            <person name="Du H."/>
            <person name="Gottschalk M."/>
            <person name="Xu J."/>
        </authorList>
    </citation>
    <scope>NUCLEOTIDE SEQUENCE [LARGE SCALE GENOMIC DNA]</scope>
    <source>
        <strain evidence="9 10">GZ1</strain>
    </source>
</reference>
<dbReference type="GO" id="GO:0009003">
    <property type="term" value="F:signal peptidase activity"/>
    <property type="evidence" value="ECO:0007669"/>
    <property type="project" value="UniProtKB-EC"/>
</dbReference>
<comment type="similarity">
    <text evidence="3 7">Belongs to the peptidase S26 family.</text>
</comment>
<dbReference type="Gene3D" id="2.10.109.10">
    <property type="entry name" value="Umud Fragment, subunit A"/>
    <property type="match status" value="1"/>
</dbReference>
<dbReference type="PATRIC" id="fig|423211.3.peg.419"/>
<feature type="domain" description="Peptidase S26" evidence="8">
    <location>
        <begin position="41"/>
        <end position="191"/>
    </location>
</feature>
<dbReference type="InterPro" id="IPR019758">
    <property type="entry name" value="Pept_S26A_signal_pept_1_CS"/>
</dbReference>
<evidence type="ECO:0000256" key="1">
    <source>
        <dbReference type="ARBA" id="ARBA00000677"/>
    </source>
</evidence>
<dbReference type="Proteomes" id="UP000002359">
    <property type="component" value="Chromosome"/>
</dbReference>
<proteinExistence type="inferred from homology"/>
<dbReference type="CDD" id="cd06530">
    <property type="entry name" value="S26_SPase_I"/>
    <property type="match status" value="1"/>
</dbReference>
<feature type="active site" evidence="6">
    <location>
        <position position="105"/>
    </location>
</feature>
<dbReference type="PROSITE" id="PS00761">
    <property type="entry name" value="SPASE_I_3"/>
    <property type="match status" value="1"/>
</dbReference>
<dbReference type="InterPro" id="IPR019533">
    <property type="entry name" value="Peptidase_S26"/>
</dbReference>
<dbReference type="GO" id="GO:0006465">
    <property type="term" value="P:signal peptide processing"/>
    <property type="evidence" value="ECO:0007669"/>
    <property type="project" value="InterPro"/>
</dbReference>
<gene>
    <name evidence="9" type="ordered locus">SSGZ1_0420</name>
</gene>
<dbReference type="GO" id="GO:0004252">
    <property type="term" value="F:serine-type endopeptidase activity"/>
    <property type="evidence" value="ECO:0007669"/>
    <property type="project" value="InterPro"/>
</dbReference>
<sequence>MVMFMNSSNLKGKELPKTSELKELYQHERYRHTFWRTVKSTVFMLVVVAAFAILIAVLFLPILRIYGDSMKGTLNSGDIVVSVKSNDFESSDVVAFYYNNNILVKRVIAEAGDWVDMDKQGNVYVNNQRLDEPYLANRDYGHTDIEFPYQVPENRIFVMGDNRKESIDSRNNAIGTVSNEQIVGKLVFKIWPLSELGWIE</sequence>
<feature type="transmembrane region" description="Helical" evidence="7">
    <location>
        <begin position="42"/>
        <end position="63"/>
    </location>
</feature>
<protein>
    <recommendedName>
        <fullName evidence="4 7">Signal peptidase I</fullName>
        <ecNumber evidence="4 7">3.4.21.89</ecNumber>
    </recommendedName>
</protein>
<keyword evidence="7" id="KW-0812">Transmembrane</keyword>
<keyword evidence="7" id="KW-0645">Protease</keyword>
<dbReference type="Pfam" id="PF10502">
    <property type="entry name" value="Peptidase_S26"/>
    <property type="match status" value="1"/>
</dbReference>
<dbReference type="HOGENOM" id="CLU_028723_5_3_9"/>
<dbReference type="InterPro" id="IPR000223">
    <property type="entry name" value="Pept_S26A_signal_pept_1"/>
</dbReference>
<dbReference type="EC" id="3.4.21.89" evidence="4 7"/>
<evidence type="ECO:0000256" key="2">
    <source>
        <dbReference type="ARBA" id="ARBA00004401"/>
    </source>
</evidence>
<evidence type="ECO:0000256" key="3">
    <source>
        <dbReference type="ARBA" id="ARBA00009370"/>
    </source>
</evidence>
<dbReference type="PANTHER" id="PTHR43390">
    <property type="entry name" value="SIGNAL PEPTIDASE I"/>
    <property type="match status" value="1"/>
</dbReference>
<comment type="subcellular location">
    <subcellularLocation>
        <location evidence="2">Cell membrane</location>
        <topology evidence="2">Single-pass type II membrane protein</topology>
    </subcellularLocation>
    <subcellularLocation>
        <location evidence="7">Membrane</location>
        <topology evidence="7">Single-pass type II membrane protein</topology>
    </subcellularLocation>
</comment>
<dbReference type="GO" id="GO:0005886">
    <property type="term" value="C:plasma membrane"/>
    <property type="evidence" value="ECO:0007669"/>
    <property type="project" value="UniProtKB-SubCell"/>
</dbReference>
<organism evidence="9 10">
    <name type="scientific">Streptococcus suis (strain GZ1)</name>
    <dbReference type="NCBI Taxonomy" id="423211"/>
    <lineage>
        <taxon>Bacteria</taxon>
        <taxon>Bacillati</taxon>
        <taxon>Bacillota</taxon>
        <taxon>Bacilli</taxon>
        <taxon>Lactobacillales</taxon>
        <taxon>Streptococcaceae</taxon>
        <taxon>Streptococcus</taxon>
    </lineage>
</organism>
<keyword evidence="7" id="KW-1133">Transmembrane helix</keyword>
<name>D5AGC0_STRGZ</name>
<dbReference type="PANTHER" id="PTHR43390:SF1">
    <property type="entry name" value="CHLOROPLAST PROCESSING PEPTIDASE"/>
    <property type="match status" value="1"/>
</dbReference>
<evidence type="ECO:0000313" key="9">
    <source>
        <dbReference type="EMBL" id="ADE30885.1"/>
    </source>
</evidence>
<keyword evidence="7" id="KW-0472">Membrane</keyword>
<evidence type="ECO:0000256" key="4">
    <source>
        <dbReference type="ARBA" id="ARBA00013208"/>
    </source>
</evidence>
<dbReference type="EMBL" id="CP000837">
    <property type="protein sequence ID" value="ADE30885.1"/>
    <property type="molecule type" value="Genomic_DNA"/>
</dbReference>
<feature type="active site" evidence="6">
    <location>
        <position position="69"/>
    </location>
</feature>
<evidence type="ECO:0000256" key="5">
    <source>
        <dbReference type="ARBA" id="ARBA00022801"/>
    </source>
</evidence>
<evidence type="ECO:0000256" key="6">
    <source>
        <dbReference type="PIRSR" id="PIRSR600223-1"/>
    </source>
</evidence>
<dbReference type="KEGG" id="ssw:SSGZ1_0420"/>
<comment type="catalytic activity">
    <reaction evidence="1 7">
        <text>Cleavage of hydrophobic, N-terminal signal or leader sequences from secreted and periplasmic proteins.</text>
        <dbReference type="EC" id="3.4.21.89"/>
    </reaction>
</comment>
<dbReference type="SUPFAM" id="SSF51306">
    <property type="entry name" value="LexA/Signal peptidase"/>
    <property type="match status" value="1"/>
</dbReference>
<dbReference type="InterPro" id="IPR036286">
    <property type="entry name" value="LexA/Signal_pep-like_sf"/>
</dbReference>